<protein>
    <submittedName>
        <fullName evidence="2">Uncharacterized protein</fullName>
    </submittedName>
</protein>
<dbReference type="EMBL" id="CZRL01000094">
    <property type="protein sequence ID" value="CUS53088.1"/>
    <property type="molecule type" value="Genomic_DNA"/>
</dbReference>
<organism evidence="2">
    <name type="scientific">hydrothermal vent metagenome</name>
    <dbReference type="NCBI Taxonomy" id="652676"/>
    <lineage>
        <taxon>unclassified sequences</taxon>
        <taxon>metagenomes</taxon>
        <taxon>ecological metagenomes</taxon>
    </lineage>
</organism>
<evidence type="ECO:0000313" key="2">
    <source>
        <dbReference type="EMBL" id="CUS53088.1"/>
    </source>
</evidence>
<sequence>MLSHGIRNQIATGNSRPTRMVGGQLVSPLVLRLQRLGPYPG</sequence>
<dbReference type="AlphaFoldDB" id="A0A160TUD4"/>
<proteinExistence type="predicted"/>
<accession>A0A160TUD4</accession>
<evidence type="ECO:0000256" key="1">
    <source>
        <dbReference type="SAM" id="MobiDB-lite"/>
    </source>
</evidence>
<feature type="region of interest" description="Disordered" evidence="1">
    <location>
        <begin position="1"/>
        <end position="21"/>
    </location>
</feature>
<reference evidence="2" key="1">
    <citation type="submission" date="2015-10" db="EMBL/GenBank/DDBJ databases">
        <authorList>
            <person name="Gilbert D.G."/>
        </authorList>
    </citation>
    <scope>NUCLEOTIDE SEQUENCE</scope>
</reference>
<name>A0A160TUD4_9ZZZZ</name>
<gene>
    <name evidence="2" type="ORF">MGWOODY_XGa2739</name>
</gene>